<keyword evidence="3" id="KW-0547">Nucleotide-binding</keyword>
<dbReference type="Gene3D" id="2.60.200.30">
    <property type="entry name" value="Probable inorganic polyphosphate/atp-NAD kinase, domain 2"/>
    <property type="match status" value="1"/>
</dbReference>
<accession>A0A2T9YUK0</accession>
<evidence type="ECO:0000256" key="1">
    <source>
        <dbReference type="ARBA" id="ARBA00010995"/>
    </source>
</evidence>
<evidence type="ECO:0000256" key="7">
    <source>
        <dbReference type="ARBA" id="ARBA00023027"/>
    </source>
</evidence>
<evidence type="ECO:0000256" key="3">
    <source>
        <dbReference type="ARBA" id="ARBA00022741"/>
    </source>
</evidence>
<dbReference type="Gene3D" id="3.40.50.10330">
    <property type="entry name" value="Probable inorganic polyphosphate/atp-NAD kinase, domain 1"/>
    <property type="match status" value="1"/>
</dbReference>
<name>A0A2T9YUK0_9FUNG</name>
<dbReference type="AlphaFoldDB" id="A0A2T9YUK0"/>
<dbReference type="Proteomes" id="UP000245699">
    <property type="component" value="Unassembled WGS sequence"/>
</dbReference>
<dbReference type="InterPro" id="IPR017437">
    <property type="entry name" value="ATP-NAD_kinase_PpnK-typ_C"/>
</dbReference>
<dbReference type="GO" id="GO:0005524">
    <property type="term" value="F:ATP binding"/>
    <property type="evidence" value="ECO:0007669"/>
    <property type="project" value="UniProtKB-KW"/>
</dbReference>
<dbReference type="HAMAP" id="MF_00361">
    <property type="entry name" value="NAD_kinase"/>
    <property type="match status" value="1"/>
</dbReference>
<sequence>MDVTKTPHYESALMDDNHAKWINGKPSKALVVMKSGVETTVNALKSLSTWMNEKYPYVTIYVESSIVPKISELGFRFEEYEPDVHKKSIDFIITLGGDGTLLRASSLFQEKIPPILSFSMGTLGFLLPFDFKNFKNVINSFINDNFYVMYRMRLGFTCHKANGDNMNIDMKTAMNEVTIHRGHFEHLTTLNTYINDQILTTVVADGLVVSTPSGSTAYSLSAGGPLMHPALESTVITPICPRSLSFRSIVLPIDAMIKLELSKQSRGYTTLVADGMYLGKLSFGDYISIKSSEHPIPCITLNATRINWVNKVNQMLKFNQTFSSSNFVRA</sequence>
<reference evidence="8 9" key="1">
    <citation type="journal article" date="2018" name="MBio">
        <title>Comparative Genomics Reveals the Core Gene Toolbox for the Fungus-Insect Symbiosis.</title>
        <authorList>
            <person name="Wang Y."/>
            <person name="Stata M."/>
            <person name="Wang W."/>
            <person name="Stajich J.E."/>
            <person name="White M.M."/>
            <person name="Moncalvo J.M."/>
        </authorList>
    </citation>
    <scope>NUCLEOTIDE SEQUENCE [LARGE SCALE GENOMIC DNA]</scope>
    <source>
        <strain evidence="8 9">AUS-77-4</strain>
    </source>
</reference>
<proteinExistence type="inferred from homology"/>
<dbReference type="STRING" id="61424.A0A2T9YUK0"/>
<dbReference type="Pfam" id="PF01513">
    <property type="entry name" value="NAD_kinase"/>
    <property type="match status" value="1"/>
</dbReference>
<evidence type="ECO:0000256" key="6">
    <source>
        <dbReference type="ARBA" id="ARBA00022857"/>
    </source>
</evidence>
<dbReference type="SUPFAM" id="SSF111331">
    <property type="entry name" value="NAD kinase/diacylglycerol kinase-like"/>
    <property type="match status" value="1"/>
</dbReference>
<keyword evidence="7" id="KW-0520">NAD</keyword>
<comment type="similarity">
    <text evidence="1">Belongs to the NAD kinase family.</text>
</comment>
<protein>
    <recommendedName>
        <fullName evidence="10">NAD+ kinase</fullName>
    </recommendedName>
</protein>
<evidence type="ECO:0000313" key="9">
    <source>
        <dbReference type="Proteomes" id="UP000245699"/>
    </source>
</evidence>
<dbReference type="PANTHER" id="PTHR20275:SF26">
    <property type="entry name" value="NADH KINASE POS5, MITOCHONDRIAL"/>
    <property type="match status" value="1"/>
</dbReference>
<dbReference type="InterPro" id="IPR016064">
    <property type="entry name" value="NAD/diacylglycerol_kinase_sf"/>
</dbReference>
<keyword evidence="4" id="KW-0418">Kinase</keyword>
<dbReference type="FunFam" id="2.60.200.30:FF:000009">
    <property type="entry name" value="Poly(P)/ATP NAD kinase"/>
    <property type="match status" value="1"/>
</dbReference>
<evidence type="ECO:0000256" key="4">
    <source>
        <dbReference type="ARBA" id="ARBA00022777"/>
    </source>
</evidence>
<keyword evidence="2" id="KW-0808">Transferase</keyword>
<comment type="caution">
    <text evidence="8">The sequence shown here is derived from an EMBL/GenBank/DDBJ whole genome shotgun (WGS) entry which is preliminary data.</text>
</comment>
<dbReference type="OrthoDB" id="24581at2759"/>
<dbReference type="InterPro" id="IPR002504">
    <property type="entry name" value="NADK"/>
</dbReference>
<dbReference type="EMBL" id="MBFT01000161">
    <property type="protein sequence ID" value="PVU96023.1"/>
    <property type="molecule type" value="Genomic_DNA"/>
</dbReference>
<evidence type="ECO:0000313" key="8">
    <source>
        <dbReference type="EMBL" id="PVU96023.1"/>
    </source>
</evidence>
<evidence type="ECO:0000256" key="2">
    <source>
        <dbReference type="ARBA" id="ARBA00022679"/>
    </source>
</evidence>
<evidence type="ECO:0008006" key="10">
    <source>
        <dbReference type="Google" id="ProtNLM"/>
    </source>
</evidence>
<dbReference type="PANTHER" id="PTHR20275">
    <property type="entry name" value="NAD KINASE"/>
    <property type="match status" value="1"/>
</dbReference>
<organism evidence="8 9">
    <name type="scientific">Furculomyces boomerangus</name>
    <dbReference type="NCBI Taxonomy" id="61424"/>
    <lineage>
        <taxon>Eukaryota</taxon>
        <taxon>Fungi</taxon>
        <taxon>Fungi incertae sedis</taxon>
        <taxon>Zoopagomycota</taxon>
        <taxon>Kickxellomycotina</taxon>
        <taxon>Harpellomycetes</taxon>
        <taxon>Harpellales</taxon>
        <taxon>Harpellaceae</taxon>
        <taxon>Furculomyces</taxon>
    </lineage>
</organism>
<dbReference type="InterPro" id="IPR017438">
    <property type="entry name" value="ATP-NAD_kinase_N"/>
</dbReference>
<dbReference type="GO" id="GO:0003951">
    <property type="term" value="F:NAD+ kinase activity"/>
    <property type="evidence" value="ECO:0007669"/>
    <property type="project" value="InterPro"/>
</dbReference>
<dbReference type="GO" id="GO:0019674">
    <property type="term" value="P:NAD+ metabolic process"/>
    <property type="evidence" value="ECO:0007669"/>
    <property type="project" value="InterPro"/>
</dbReference>
<dbReference type="GO" id="GO:0006741">
    <property type="term" value="P:NADP+ biosynthetic process"/>
    <property type="evidence" value="ECO:0007669"/>
    <property type="project" value="InterPro"/>
</dbReference>
<dbReference type="Pfam" id="PF20143">
    <property type="entry name" value="NAD_kinase_C"/>
    <property type="match status" value="1"/>
</dbReference>
<keyword evidence="9" id="KW-1185">Reference proteome</keyword>
<evidence type="ECO:0000256" key="5">
    <source>
        <dbReference type="ARBA" id="ARBA00022840"/>
    </source>
</evidence>
<gene>
    <name evidence="8" type="ORF">BB559_002533</name>
</gene>
<keyword evidence="5" id="KW-0067">ATP-binding</keyword>
<keyword evidence="6" id="KW-0521">NADP</keyword>